<reference evidence="1 2" key="1">
    <citation type="journal article" date="2007" name="Nat. Biotechnol.">
        <title>Complete genome sequence of the fish pathogen Flavobacterium psychrophilum.</title>
        <authorList>
            <person name="Duchaud E."/>
            <person name="Boussaha M."/>
            <person name="Loux V."/>
            <person name="Bernardet J.F."/>
            <person name="Michel C."/>
            <person name="Kerouault B."/>
            <person name="Mondot S."/>
            <person name="Nicolas P."/>
            <person name="Bossy R."/>
            <person name="Caron C."/>
            <person name="Bessieres P."/>
            <person name="Gibrat J.F."/>
            <person name="Claverol S."/>
            <person name="Dumetz F."/>
            <person name="Le Henaff M."/>
            <person name="Benmansour A."/>
        </authorList>
    </citation>
    <scope>NUCLEOTIDE SEQUENCE [LARGE SCALE GENOMIC DNA]</scope>
    <source>
        <strain evidence="2">ATCC 49511 / DSM 21280 / CIP 103535 / JIP02/86</strain>
    </source>
</reference>
<dbReference type="STRING" id="402612.FP1062"/>
<sequence>MKKKLEAELISIAHKILKLKNKEDVRELHHQTQRLYEKLSVLLFVEENFGDIKPTISLYDIENKLEKAFDFDEKIIVAEIKEEELLVKINDEPTIVHIINEEILPVESIAEEIIVVVDEPEIATEEWPIIEISKPEKKQVSIDDFLSNMQPEPVFERVSNIKKTEDSAIAVEILEDKIEKETFSDKVDLKPVTNLNDKLNKSINIGLNDKLAFEKQLFDGSTEDFNRVVSQISTFDSLEDAKNFIEEMVKPDYNDWKGKEEFANRFMEFVASKFV</sequence>
<dbReference type="AlphaFoldDB" id="A6GYI3"/>
<dbReference type="KEGG" id="fps:FP1062"/>
<evidence type="ECO:0000313" key="2">
    <source>
        <dbReference type="Proteomes" id="UP000006394"/>
    </source>
</evidence>
<evidence type="ECO:0000313" key="1">
    <source>
        <dbReference type="EMBL" id="CAL43156.1"/>
    </source>
</evidence>
<dbReference type="RefSeq" id="WP_011963207.1">
    <property type="nucleotide sequence ID" value="NC_009613.3"/>
</dbReference>
<proteinExistence type="predicted"/>
<organism evidence="1 2">
    <name type="scientific">Flavobacterium psychrophilum (strain ATCC 49511 / DSM 21280 / CIP 103535 / JIP02/86)</name>
    <dbReference type="NCBI Taxonomy" id="402612"/>
    <lineage>
        <taxon>Bacteria</taxon>
        <taxon>Pseudomonadati</taxon>
        <taxon>Bacteroidota</taxon>
        <taxon>Flavobacteriia</taxon>
        <taxon>Flavobacteriales</taxon>
        <taxon>Flavobacteriaceae</taxon>
        <taxon>Flavobacterium</taxon>
    </lineage>
</organism>
<dbReference type="HOGENOM" id="CLU_050295_0_0_10"/>
<dbReference type="EMBL" id="AM398681">
    <property type="protein sequence ID" value="CAL43156.1"/>
    <property type="molecule type" value="Genomic_DNA"/>
</dbReference>
<keyword evidence="2" id="KW-1185">Reference proteome</keyword>
<gene>
    <name evidence="1" type="ordered locus">FP1062</name>
</gene>
<dbReference type="eggNOG" id="ENOG502ZA4I">
    <property type="taxonomic scope" value="Bacteria"/>
</dbReference>
<dbReference type="OrthoDB" id="1100725at2"/>
<dbReference type="Proteomes" id="UP000006394">
    <property type="component" value="Chromosome"/>
</dbReference>
<name>A6GYI3_FLAPJ</name>
<dbReference type="EnsemblBacteria" id="CAL43156">
    <property type="protein sequence ID" value="CAL43156"/>
    <property type="gene ID" value="FP1062"/>
</dbReference>
<protein>
    <submittedName>
        <fullName evidence="1">Uncharacterized protein</fullName>
    </submittedName>
</protein>
<accession>A6GYI3</accession>
<dbReference type="PATRIC" id="fig|402612.5.peg.1076"/>
<dbReference type="GeneID" id="66552460"/>